<dbReference type="EMBL" id="CP003752">
    <property type="protein sequence ID" value="AFQ18160.1"/>
    <property type="molecule type" value="Genomic_DNA"/>
</dbReference>
<dbReference type="AlphaFoldDB" id="A0A9W3NZI9"/>
<proteinExistence type="predicted"/>
<dbReference type="Proteomes" id="UP000005259">
    <property type="component" value="Chromosome"/>
</dbReference>
<reference evidence="1 2" key="1">
    <citation type="submission" date="2012-08" db="EMBL/GenBank/DDBJ databases">
        <authorList>
            <person name="Doggett N."/>
            <person name="Teshima H."/>
            <person name="Bruce D."/>
            <person name="Detter J.C."/>
            <person name="Johnson S.L."/>
            <person name="Han C."/>
        </authorList>
    </citation>
    <scope>NUCLEOTIDE SEQUENCE [LARGE SCALE GENOMIC DNA]</scope>
    <source>
        <strain evidence="1 2">HD-771</strain>
    </source>
</reference>
<evidence type="ECO:0000313" key="1">
    <source>
        <dbReference type="EMBL" id="AFQ18160.1"/>
    </source>
</evidence>
<organism evidence="1 2">
    <name type="scientific">Bacillus thuringiensis HD-771</name>
    <dbReference type="NCBI Taxonomy" id="1218175"/>
    <lineage>
        <taxon>Bacteria</taxon>
        <taxon>Bacillati</taxon>
        <taxon>Bacillota</taxon>
        <taxon>Bacilli</taxon>
        <taxon>Bacillales</taxon>
        <taxon>Bacillaceae</taxon>
        <taxon>Bacillus</taxon>
        <taxon>Bacillus cereus group</taxon>
    </lineage>
</organism>
<dbReference type="KEGG" id="bti:BTG_23740"/>
<gene>
    <name evidence="1" type="ORF">BTG_23740</name>
</gene>
<protein>
    <submittedName>
        <fullName evidence="1">Uncharacterized protein</fullName>
    </submittedName>
</protein>
<sequence>MIIINMLDGEKIKIHEDTILVGINNSSKTEKPSETQFYLQQAYIGNRQGDFEKEGSALETVDERLGIGGFLLSHDMFAISDSLDADFYFTSAVKSISVV</sequence>
<dbReference type="RefSeq" id="WP_000583967.1">
    <property type="nucleotide sequence ID" value="NC_018500.1"/>
</dbReference>
<name>A0A9W3NZI9_BACTU</name>
<evidence type="ECO:0000313" key="2">
    <source>
        <dbReference type="Proteomes" id="UP000005259"/>
    </source>
</evidence>
<accession>A0A9W3NZI9</accession>